<dbReference type="CDD" id="cd02440">
    <property type="entry name" value="AdoMet_MTases"/>
    <property type="match status" value="1"/>
</dbReference>
<proteinExistence type="predicted"/>
<dbReference type="Pfam" id="PF13649">
    <property type="entry name" value="Methyltransf_25"/>
    <property type="match status" value="1"/>
</dbReference>
<sequence length="246" mass="28621">METIVDKKAVFELGYHWIGDEEEAAEQIEFARRLLFLPVGSKVLMPFCGPGWYAHELSMWGFQVVGTELSLPFLQEARQRNKRLGLSAVFILGEPLLLPFHDEQFDGAMLVGNRFGMTGDELTDRDFLQEMWRVLKPKGRLVMALPHRDGVLHQFRERDWETMMDGNRILIERKWMAETGQMWEEWRSADEKLGSTFVLTYRVYTLTELESLMRECGFEVTNAFGNFRGSELTHRSALMLVQSVKF</sequence>
<dbReference type="InterPro" id="IPR050508">
    <property type="entry name" value="Methyltransf_Superfamily"/>
</dbReference>
<name>A0ABT2EQQ6_9BACT</name>
<reference evidence="2 3" key="1">
    <citation type="submission" date="2022-08" db="EMBL/GenBank/DDBJ databases">
        <title>Bacterial and archaeal communities from various locations to study Microbial Dark Matter (Phase II).</title>
        <authorList>
            <person name="Stepanauskas R."/>
        </authorList>
    </citation>
    <scope>NUCLEOTIDE SEQUENCE [LARGE SCALE GENOMIC DNA]</scope>
    <source>
        <strain evidence="2 3">PD1</strain>
    </source>
</reference>
<gene>
    <name evidence="2" type="ORF">M2350_002670</name>
</gene>
<dbReference type="InterPro" id="IPR041698">
    <property type="entry name" value="Methyltransf_25"/>
</dbReference>
<evidence type="ECO:0000259" key="1">
    <source>
        <dbReference type="Pfam" id="PF13649"/>
    </source>
</evidence>
<dbReference type="EMBL" id="JANUCP010000005">
    <property type="protein sequence ID" value="MCS3920241.1"/>
    <property type="molecule type" value="Genomic_DNA"/>
</dbReference>
<protein>
    <submittedName>
        <fullName evidence="2">SAM-dependent methyltransferase</fullName>
    </submittedName>
</protein>
<comment type="caution">
    <text evidence="2">The sequence shown here is derived from an EMBL/GenBank/DDBJ whole genome shotgun (WGS) entry which is preliminary data.</text>
</comment>
<evidence type="ECO:0000313" key="3">
    <source>
        <dbReference type="Proteomes" id="UP001204798"/>
    </source>
</evidence>
<dbReference type="GO" id="GO:0008168">
    <property type="term" value="F:methyltransferase activity"/>
    <property type="evidence" value="ECO:0007669"/>
    <property type="project" value="UniProtKB-KW"/>
</dbReference>
<dbReference type="InterPro" id="IPR029063">
    <property type="entry name" value="SAM-dependent_MTases_sf"/>
</dbReference>
<dbReference type="RefSeq" id="WP_259098746.1">
    <property type="nucleotide sequence ID" value="NZ_CP130454.1"/>
</dbReference>
<dbReference type="PANTHER" id="PTHR42912">
    <property type="entry name" value="METHYLTRANSFERASE"/>
    <property type="match status" value="1"/>
</dbReference>
<evidence type="ECO:0000313" key="2">
    <source>
        <dbReference type="EMBL" id="MCS3920241.1"/>
    </source>
</evidence>
<dbReference type="Gene3D" id="3.40.50.150">
    <property type="entry name" value="Vaccinia Virus protein VP39"/>
    <property type="match status" value="1"/>
</dbReference>
<keyword evidence="2" id="KW-0489">Methyltransferase</keyword>
<keyword evidence="2" id="KW-0808">Transferase</keyword>
<dbReference type="SUPFAM" id="SSF53335">
    <property type="entry name" value="S-adenosyl-L-methionine-dependent methyltransferases"/>
    <property type="match status" value="1"/>
</dbReference>
<keyword evidence="3" id="KW-1185">Reference proteome</keyword>
<accession>A0ABT2EQQ6</accession>
<dbReference type="Proteomes" id="UP001204798">
    <property type="component" value="Unassembled WGS sequence"/>
</dbReference>
<organism evidence="2 3">
    <name type="scientific">Candidatus Fervidibacter sacchari</name>
    <dbReference type="NCBI Taxonomy" id="1448929"/>
    <lineage>
        <taxon>Bacteria</taxon>
        <taxon>Candidatus Fervidibacterota</taxon>
        <taxon>Candidatus Fervidibacter</taxon>
    </lineage>
</organism>
<feature type="domain" description="Methyltransferase" evidence="1">
    <location>
        <begin position="47"/>
        <end position="139"/>
    </location>
</feature>
<dbReference type="GO" id="GO:0032259">
    <property type="term" value="P:methylation"/>
    <property type="evidence" value="ECO:0007669"/>
    <property type="project" value="UniProtKB-KW"/>
</dbReference>